<evidence type="ECO:0000313" key="1">
    <source>
        <dbReference type="EMBL" id="SDM61708.1"/>
    </source>
</evidence>
<protein>
    <submittedName>
        <fullName evidence="1">Uncharacterized protein</fullName>
    </submittedName>
</protein>
<gene>
    <name evidence="1" type="ORF">SAMN05421820_104234</name>
</gene>
<name>A0A1G9UP40_9SPHI</name>
<dbReference type="AlphaFoldDB" id="A0A1G9UP40"/>
<dbReference type="EMBL" id="FNGY01000004">
    <property type="protein sequence ID" value="SDM61708.1"/>
    <property type="molecule type" value="Genomic_DNA"/>
</dbReference>
<evidence type="ECO:0000313" key="2">
    <source>
        <dbReference type="Proteomes" id="UP000183200"/>
    </source>
</evidence>
<dbReference type="OrthoDB" id="1417318at2"/>
<proteinExistence type="predicted"/>
<dbReference type="RefSeq" id="WP_074607464.1">
    <property type="nucleotide sequence ID" value="NZ_FNGY01000004.1"/>
</dbReference>
<keyword evidence="2" id="KW-1185">Reference proteome</keyword>
<organism evidence="1 2">
    <name type="scientific">Pedobacter steynii</name>
    <dbReference type="NCBI Taxonomy" id="430522"/>
    <lineage>
        <taxon>Bacteria</taxon>
        <taxon>Pseudomonadati</taxon>
        <taxon>Bacteroidota</taxon>
        <taxon>Sphingobacteriia</taxon>
        <taxon>Sphingobacteriales</taxon>
        <taxon>Sphingobacteriaceae</taxon>
        <taxon>Pedobacter</taxon>
    </lineage>
</organism>
<dbReference type="Proteomes" id="UP000183200">
    <property type="component" value="Unassembled WGS sequence"/>
</dbReference>
<accession>A0A1G9UP40</accession>
<reference evidence="2" key="1">
    <citation type="submission" date="2016-10" db="EMBL/GenBank/DDBJ databases">
        <authorList>
            <person name="Varghese N."/>
            <person name="Submissions S."/>
        </authorList>
    </citation>
    <scope>NUCLEOTIDE SEQUENCE [LARGE SCALE GENOMIC DNA]</scope>
    <source>
        <strain evidence="2">DSM 19110</strain>
    </source>
</reference>
<sequence>MGLLTQELDLVSGMISDLEQLDYLVLRQKGHLLIYPGQELGSDCICLIYHQDFLQHHIDFNQPVHYIVVGKEVNLLDWGVPGELVSNFEYPFFERMHHYPLKVNKRYPSKIFYVLDDVADEKNATICLSVIKSFNLLLHLEFCCVVPDALIPLLEQVANDHITLLKNTEDYSSFFPECELLIGSESAAANGLLSNIPVIVAGKQGFGGLVTADNLISFLPNRFSGRPGGHPGERISPLLLVQEMMYVLEVMNTKELDDLLDFSDHSIGRMKAFSREYIFDSIKRTISEKYLLSIHIHDDVLMRQVKPRLSSAIVIDKLELISGEIFCLRNVNTNKMLAEITDFEAKLILQCNGENRVSDLLLMSGKEEDINEPLEFLRSLWELRAIHFQR</sequence>